<keyword evidence="6 8" id="KW-0472">Membrane</keyword>
<comment type="similarity">
    <text evidence="2 7">Belongs to the ExbD/TolR family.</text>
</comment>
<keyword evidence="3" id="KW-1003">Cell membrane</keyword>
<evidence type="ECO:0000256" key="1">
    <source>
        <dbReference type="ARBA" id="ARBA00004162"/>
    </source>
</evidence>
<dbReference type="EMBL" id="AONB01000022">
    <property type="protein sequence ID" value="EXJ09609.1"/>
    <property type="molecule type" value="Genomic_DNA"/>
</dbReference>
<proteinExistence type="inferred from homology"/>
<dbReference type="Pfam" id="PF02472">
    <property type="entry name" value="ExbD"/>
    <property type="match status" value="1"/>
</dbReference>
<dbReference type="PANTHER" id="PTHR30558">
    <property type="entry name" value="EXBD MEMBRANE COMPONENT OF PMF-DRIVEN MACROMOLECULE IMPORT SYSTEM"/>
    <property type="match status" value="1"/>
</dbReference>
<evidence type="ECO:0000256" key="4">
    <source>
        <dbReference type="ARBA" id="ARBA00022692"/>
    </source>
</evidence>
<sequence>MQLNLNKGIRRKTISMTPLIDVVFILLLFFMLTSSFIKWQQMQLAVSAPSTASVATSDNPPLIARLSSDGQVSLGGESFLSHEDDALKAFIDRHEPSRILLTTDEEASIQQIVSLIDRFQRLGATNVSFNVD</sequence>
<keyword evidence="7" id="KW-0813">Transport</keyword>
<dbReference type="PANTHER" id="PTHR30558:SF3">
    <property type="entry name" value="BIOPOLYMER TRANSPORT PROTEIN EXBD-RELATED"/>
    <property type="match status" value="1"/>
</dbReference>
<reference evidence="10" key="1">
    <citation type="submission" date="2012-11" db="EMBL/GenBank/DDBJ databases">
        <authorList>
            <person name="Singh A."/>
            <person name="Pinnaka A.K."/>
            <person name="Vaidya B."/>
        </authorList>
    </citation>
    <scope>NUCLEOTIDE SEQUENCE [LARGE SCALE GENOMIC DNA]</scope>
    <source>
        <strain evidence="10">AK23</strain>
    </source>
</reference>
<evidence type="ECO:0000313" key="9">
    <source>
        <dbReference type="EMBL" id="EXJ09609.1"/>
    </source>
</evidence>
<comment type="caution">
    <text evidence="9">The sequence shown here is derived from an EMBL/GenBank/DDBJ whole genome shotgun (WGS) entry which is preliminary data.</text>
</comment>
<evidence type="ECO:0000256" key="8">
    <source>
        <dbReference type="SAM" id="Phobius"/>
    </source>
</evidence>
<dbReference type="GO" id="GO:0022857">
    <property type="term" value="F:transmembrane transporter activity"/>
    <property type="evidence" value="ECO:0007669"/>
    <property type="project" value="InterPro"/>
</dbReference>
<feature type="transmembrane region" description="Helical" evidence="8">
    <location>
        <begin position="20"/>
        <end position="39"/>
    </location>
</feature>
<evidence type="ECO:0000256" key="6">
    <source>
        <dbReference type="ARBA" id="ARBA00023136"/>
    </source>
</evidence>
<comment type="subcellular location">
    <subcellularLocation>
        <location evidence="1">Cell membrane</location>
        <topology evidence="1">Single-pass membrane protein</topology>
    </subcellularLocation>
    <subcellularLocation>
        <location evidence="7">Cell membrane</location>
        <topology evidence="7">Single-pass type II membrane protein</topology>
    </subcellularLocation>
</comment>
<evidence type="ECO:0000256" key="5">
    <source>
        <dbReference type="ARBA" id="ARBA00022989"/>
    </source>
</evidence>
<dbReference type="RefSeq" id="WP_036513638.1">
    <property type="nucleotide sequence ID" value="NZ_AONB01000022.1"/>
</dbReference>
<evidence type="ECO:0000313" key="10">
    <source>
        <dbReference type="Proteomes" id="UP000019464"/>
    </source>
</evidence>
<accession>W9UR90</accession>
<dbReference type="STRING" id="1229521.D791_03451"/>
<dbReference type="InterPro" id="IPR003400">
    <property type="entry name" value="ExbD"/>
</dbReference>
<keyword evidence="10" id="KW-1185">Reference proteome</keyword>
<keyword evidence="5 8" id="KW-1133">Transmembrane helix</keyword>
<dbReference type="AlphaFoldDB" id="W9UR90"/>
<evidence type="ECO:0000256" key="2">
    <source>
        <dbReference type="ARBA" id="ARBA00005811"/>
    </source>
</evidence>
<dbReference type="GO" id="GO:0015031">
    <property type="term" value="P:protein transport"/>
    <property type="evidence" value="ECO:0007669"/>
    <property type="project" value="UniProtKB-KW"/>
</dbReference>
<protein>
    <submittedName>
        <fullName evidence="9">Colicin uptake protein TolR</fullName>
    </submittedName>
</protein>
<name>W9UR90_9GAMM</name>
<keyword evidence="7" id="KW-0653">Protein transport</keyword>
<gene>
    <name evidence="9" type="ORF">D791_03451</name>
</gene>
<dbReference type="OrthoDB" id="6119504at2"/>
<evidence type="ECO:0000256" key="7">
    <source>
        <dbReference type="RuleBase" id="RU003879"/>
    </source>
</evidence>
<reference evidence="9 10" key="2">
    <citation type="journal article" date="2015" name="Syst. Appl. Microbiol.">
        <title>Nitrincola nitratireducens sp. nov. isolated from a haloalkaline crater lake.</title>
        <authorList>
            <person name="Singh A."/>
            <person name="Vaidya B."/>
            <person name="Tanuku N.R."/>
            <person name="Pinnaka A.K."/>
        </authorList>
    </citation>
    <scope>NUCLEOTIDE SEQUENCE [LARGE SCALE GENOMIC DNA]</scope>
    <source>
        <strain evidence="9 10">AK23</strain>
    </source>
</reference>
<organism evidence="9 10">
    <name type="scientific">Nitrincola nitratireducens</name>
    <dbReference type="NCBI Taxonomy" id="1229521"/>
    <lineage>
        <taxon>Bacteria</taxon>
        <taxon>Pseudomonadati</taxon>
        <taxon>Pseudomonadota</taxon>
        <taxon>Gammaproteobacteria</taxon>
        <taxon>Oceanospirillales</taxon>
        <taxon>Oceanospirillaceae</taxon>
        <taxon>Nitrincola</taxon>
    </lineage>
</organism>
<keyword evidence="4 7" id="KW-0812">Transmembrane</keyword>
<dbReference type="GO" id="GO:0005886">
    <property type="term" value="C:plasma membrane"/>
    <property type="evidence" value="ECO:0007669"/>
    <property type="project" value="UniProtKB-SubCell"/>
</dbReference>
<dbReference type="Proteomes" id="UP000019464">
    <property type="component" value="Unassembled WGS sequence"/>
</dbReference>
<dbReference type="PATRIC" id="fig|1229521.3.peg.3487"/>
<evidence type="ECO:0000256" key="3">
    <source>
        <dbReference type="ARBA" id="ARBA00022475"/>
    </source>
</evidence>